<accession>A0A6H2EKB1</accession>
<reference evidence="1 2" key="1">
    <citation type="submission" date="2020-03" db="EMBL/GenBank/DDBJ databases">
        <title>Complete genome of Arcanobacterium buesumensis sp. nov. strain 2701.</title>
        <authorList>
            <person name="Borowiak M."/>
            <person name="Alssahen M."/>
            <person name="Laemmler C."/>
            <person name="Malorny B."/>
            <person name="Hassan A."/>
            <person name="Prenger-Berninghoff E."/>
            <person name="Ploetz M."/>
            <person name="Abdulmawjood A."/>
        </authorList>
    </citation>
    <scope>NUCLEOTIDE SEQUENCE [LARGE SCALE GENOMIC DNA]</scope>
    <source>
        <strain evidence="1 2">2701</strain>
    </source>
</reference>
<evidence type="ECO:0000313" key="2">
    <source>
        <dbReference type="Proteomes" id="UP000502298"/>
    </source>
</evidence>
<evidence type="ECO:0000313" key="1">
    <source>
        <dbReference type="EMBL" id="QJC21117.1"/>
    </source>
</evidence>
<organism evidence="1 2">
    <name type="scientific">Arcanobacterium buesumense</name>
    <dbReference type="NCBI Taxonomy" id="2722751"/>
    <lineage>
        <taxon>Bacteria</taxon>
        <taxon>Bacillati</taxon>
        <taxon>Actinomycetota</taxon>
        <taxon>Actinomycetes</taxon>
        <taxon>Actinomycetales</taxon>
        <taxon>Actinomycetaceae</taxon>
        <taxon>Arcanobacterium</taxon>
    </lineage>
</organism>
<dbReference type="Proteomes" id="UP000502298">
    <property type="component" value="Chromosome"/>
</dbReference>
<protein>
    <submittedName>
        <fullName evidence="1">Uncharacterized protein</fullName>
    </submittedName>
</protein>
<sequence length="508" mass="56382">MNSLFVIGEDQSFSPQWSTYLQNDARVEKAVPGEFTNVFDRMSFPGVVVVIPCVSAIPHELISTVMDNGLEHVRNGENVVFSGSGEEGQALSTAAAAYFFNAEDVHYIGGLDGSLDALTMAMDVMFRLNARGNCVKRYCLEGLESSFPSVLTYMNVLSRNLDPQLQAYELAPLMLGVLSGSMADIDILALDLQASPGGENNRELNIPSRALSGARLLRRWTRGMKRTKAAGDINFPMNRIPGKRLPGLTAFIDEMWMSTELDPAYISLLRESFEDVSPYINPDVLFVCSLKNEMSYSRMMHVTSLLSTDVYVWDTDGNALFLCSEGHLTEIEKPQNIFEQMSVIVFVGAALREVIGVRKTHAMVLLDMTTTDILALMREDYRSFTEGVTETSVQTWNETIEYADRIIVSSTQQRDLYLGYIAGLKRLNAMVYDEDHAYNSLVAVEDGTTQIVSAIKHPRKSLDNVDSIPLYKKTPYGMLSKRTAQGVVSELVKKSGDIADRAKGSDQK</sequence>
<dbReference type="EMBL" id="CP050804">
    <property type="protein sequence ID" value="QJC21117.1"/>
    <property type="molecule type" value="Genomic_DNA"/>
</dbReference>
<keyword evidence="2" id="KW-1185">Reference proteome</keyword>
<gene>
    <name evidence="1" type="ORF">HC352_00345</name>
</gene>
<dbReference type="KEGG" id="arca:HC352_00345"/>
<name>A0A6H2EKB1_9ACTO</name>
<dbReference type="RefSeq" id="WP_168917059.1">
    <property type="nucleotide sequence ID" value="NZ_CP050804.1"/>
</dbReference>
<proteinExistence type="predicted"/>
<dbReference type="AlphaFoldDB" id="A0A6H2EKB1"/>